<dbReference type="InterPro" id="IPR050086">
    <property type="entry name" value="MetN_ABC_transporter-like"/>
</dbReference>
<keyword evidence="6" id="KW-0029">Amino-acid transport</keyword>
<dbReference type="RefSeq" id="WP_117683099.1">
    <property type="nucleotide sequence ID" value="NZ_QSFS01000001.1"/>
</dbReference>
<dbReference type="InterPro" id="IPR003593">
    <property type="entry name" value="AAA+_ATPase"/>
</dbReference>
<evidence type="ECO:0000256" key="6">
    <source>
        <dbReference type="ARBA" id="ARBA00022970"/>
    </source>
</evidence>
<keyword evidence="3" id="KW-0547">Nucleotide-binding</keyword>
<dbReference type="InterPro" id="IPR027417">
    <property type="entry name" value="P-loop_NTPase"/>
</dbReference>
<evidence type="ECO:0000313" key="11">
    <source>
        <dbReference type="Proteomes" id="UP000284742"/>
    </source>
</evidence>
<keyword evidence="5" id="KW-1278">Translocase</keyword>
<evidence type="ECO:0000313" key="9">
    <source>
        <dbReference type="EMBL" id="RHA72660.1"/>
    </source>
</evidence>
<dbReference type="SMART" id="SM00382">
    <property type="entry name" value="AAA"/>
    <property type="match status" value="1"/>
</dbReference>
<dbReference type="GO" id="GO:0016887">
    <property type="term" value="F:ATP hydrolysis activity"/>
    <property type="evidence" value="ECO:0007669"/>
    <property type="project" value="InterPro"/>
</dbReference>
<protein>
    <submittedName>
        <fullName evidence="9">ATP-binding cassette domain-containing protein</fullName>
    </submittedName>
</protein>
<reference evidence="11 12" key="1">
    <citation type="submission" date="2018-08" db="EMBL/GenBank/DDBJ databases">
        <title>A genome reference for cultivated species of the human gut microbiota.</title>
        <authorList>
            <person name="Zou Y."/>
            <person name="Xue W."/>
            <person name="Luo G."/>
        </authorList>
    </citation>
    <scope>NUCLEOTIDE SEQUENCE [LARGE SCALE GENOMIC DNA]</scope>
    <source>
        <strain evidence="10 11">AM37-5</strain>
        <strain evidence="9 12">AM42-8</strain>
    </source>
</reference>
<dbReference type="GO" id="GO:0005524">
    <property type="term" value="F:ATP binding"/>
    <property type="evidence" value="ECO:0007669"/>
    <property type="project" value="UniProtKB-KW"/>
</dbReference>
<dbReference type="PROSITE" id="PS00211">
    <property type="entry name" value="ABC_TRANSPORTER_1"/>
    <property type="match status" value="1"/>
</dbReference>
<sequence length="319" mass="36452">MIEIKQLYKSYGELEVLKDINLTVNTGEIYGLVGRSGAGKSTLLRCINGLENYQSGSLKIDGTEMKDLSKTQLREFQKEIGMIFQHFSLVERRNVYKNIALPMVCWKYKKEDIDKRVQELAKLVEISDKLYDRPRMLSGGQKQRVAIARALSMNANLLLCDEATSALDPNTTQSVLNLLRELNQKLGITIVVVTHQMEVVRQICDTISILENGKISASGNVKEIFLKKPQALLGLLGKDYSYAEIPGIVFTLLLSRSEMNVIPEICNRFDAKIITTENREYKEENYTEITYSILPEKYTDVKIFLDEHKIMWNLDKEVK</sequence>
<evidence type="ECO:0000256" key="5">
    <source>
        <dbReference type="ARBA" id="ARBA00022967"/>
    </source>
</evidence>
<evidence type="ECO:0000256" key="3">
    <source>
        <dbReference type="ARBA" id="ARBA00022741"/>
    </source>
</evidence>
<gene>
    <name evidence="10" type="ORF">DW860_11745</name>
    <name evidence="9" type="ORF">DW924_01030</name>
</gene>
<dbReference type="InterPro" id="IPR017871">
    <property type="entry name" value="ABC_transporter-like_CS"/>
</dbReference>
<dbReference type="Pfam" id="PF00005">
    <property type="entry name" value="ABC_tran"/>
    <property type="match status" value="1"/>
</dbReference>
<evidence type="ECO:0000256" key="2">
    <source>
        <dbReference type="ARBA" id="ARBA00022475"/>
    </source>
</evidence>
<dbReference type="EMBL" id="QSFS01000001">
    <property type="protein sequence ID" value="RHA72660.1"/>
    <property type="molecule type" value="Genomic_DNA"/>
</dbReference>
<dbReference type="EMBL" id="QSHK01000009">
    <property type="protein sequence ID" value="RHC05112.1"/>
    <property type="molecule type" value="Genomic_DNA"/>
</dbReference>
<dbReference type="PROSITE" id="PS50893">
    <property type="entry name" value="ABC_TRANSPORTER_2"/>
    <property type="match status" value="1"/>
</dbReference>
<comment type="caution">
    <text evidence="9">The sequence shown here is derived from an EMBL/GenBank/DDBJ whole genome shotgun (WGS) entry which is preliminary data.</text>
</comment>
<evidence type="ECO:0000256" key="4">
    <source>
        <dbReference type="ARBA" id="ARBA00022840"/>
    </source>
</evidence>
<evidence type="ECO:0000313" key="10">
    <source>
        <dbReference type="EMBL" id="RHC05112.1"/>
    </source>
</evidence>
<evidence type="ECO:0000256" key="7">
    <source>
        <dbReference type="ARBA" id="ARBA00023136"/>
    </source>
</evidence>
<name>A0A413SUZ1_9FIRM</name>
<organism evidence="9 12">
    <name type="scientific">Dorea formicigenerans</name>
    <dbReference type="NCBI Taxonomy" id="39486"/>
    <lineage>
        <taxon>Bacteria</taxon>
        <taxon>Bacillati</taxon>
        <taxon>Bacillota</taxon>
        <taxon>Clostridia</taxon>
        <taxon>Lachnospirales</taxon>
        <taxon>Lachnospiraceae</taxon>
        <taxon>Dorea</taxon>
    </lineage>
</organism>
<dbReference type="GO" id="GO:0006865">
    <property type="term" value="P:amino acid transport"/>
    <property type="evidence" value="ECO:0007669"/>
    <property type="project" value="UniProtKB-KW"/>
</dbReference>
<evidence type="ECO:0000313" key="12">
    <source>
        <dbReference type="Proteomes" id="UP000285642"/>
    </source>
</evidence>
<dbReference type="SUPFAM" id="SSF52540">
    <property type="entry name" value="P-loop containing nucleoside triphosphate hydrolases"/>
    <property type="match status" value="1"/>
</dbReference>
<dbReference type="AlphaFoldDB" id="A0A413SUZ1"/>
<dbReference type="PANTHER" id="PTHR43166:SF30">
    <property type="entry name" value="METHIONINE IMPORT ATP-BINDING PROTEIN METN"/>
    <property type="match status" value="1"/>
</dbReference>
<dbReference type="PANTHER" id="PTHR43166">
    <property type="entry name" value="AMINO ACID IMPORT ATP-BINDING PROTEIN"/>
    <property type="match status" value="1"/>
</dbReference>
<feature type="domain" description="ABC transporter" evidence="8">
    <location>
        <begin position="2"/>
        <end position="237"/>
    </location>
</feature>
<keyword evidence="1" id="KW-0813">Transport</keyword>
<dbReference type="Proteomes" id="UP000285642">
    <property type="component" value="Unassembled WGS sequence"/>
</dbReference>
<accession>A0A413SUZ1</accession>
<evidence type="ECO:0000256" key="1">
    <source>
        <dbReference type="ARBA" id="ARBA00022448"/>
    </source>
</evidence>
<proteinExistence type="predicted"/>
<evidence type="ECO:0000259" key="8">
    <source>
        <dbReference type="PROSITE" id="PS50893"/>
    </source>
</evidence>
<keyword evidence="7" id="KW-0472">Membrane</keyword>
<keyword evidence="2" id="KW-1003">Cell membrane</keyword>
<dbReference type="Proteomes" id="UP000284742">
    <property type="component" value="Unassembled WGS sequence"/>
</dbReference>
<keyword evidence="4 9" id="KW-0067">ATP-binding</keyword>
<dbReference type="InterPro" id="IPR003439">
    <property type="entry name" value="ABC_transporter-like_ATP-bd"/>
</dbReference>
<dbReference type="Gene3D" id="3.40.50.300">
    <property type="entry name" value="P-loop containing nucleotide triphosphate hydrolases"/>
    <property type="match status" value="1"/>
</dbReference>